<evidence type="ECO:0000313" key="2">
    <source>
        <dbReference type="EMBL" id="SVE31623.1"/>
    </source>
</evidence>
<protein>
    <submittedName>
        <fullName evidence="2">Uncharacterized protein</fullName>
    </submittedName>
</protein>
<dbReference type="AlphaFoldDB" id="A0A383CHT5"/>
<feature type="region of interest" description="Disordered" evidence="1">
    <location>
        <begin position="1"/>
        <end position="27"/>
    </location>
</feature>
<dbReference type="Gene3D" id="2.10.10.20">
    <property type="entry name" value="Carbohydrate-binding module superfamily 5/12"/>
    <property type="match status" value="1"/>
</dbReference>
<dbReference type="EMBL" id="UINC01208864">
    <property type="protein sequence ID" value="SVE31623.1"/>
    <property type="molecule type" value="Genomic_DNA"/>
</dbReference>
<feature type="non-terminal residue" evidence="2">
    <location>
        <position position="1"/>
    </location>
</feature>
<organism evidence="2">
    <name type="scientific">marine metagenome</name>
    <dbReference type="NCBI Taxonomy" id="408172"/>
    <lineage>
        <taxon>unclassified sequences</taxon>
        <taxon>metagenomes</taxon>
        <taxon>ecological metagenomes</taxon>
    </lineage>
</organism>
<sequence>QPRVYIPSTNFTDFSTSSPADPHSGSDLDTEFTEIKQNLDDLNSNIAKIQRDDGKLLNDAVHKEALDQDALALIGLKGYTTQGEWTGTLAGTTQTLESVTTDGDAIFTKEAHGLSANTIVRLASSTSDLPDGFSESTNYFLVSVLADTFKLAIEASGTPITYSDAGTGTQTFYQLATYAIGDLVTHNAATYLCTVDHSASFAFLTDLSVDPSKWALIANAAINVDGHAVDVFNGEGTLECT</sequence>
<evidence type="ECO:0000256" key="1">
    <source>
        <dbReference type="SAM" id="MobiDB-lite"/>
    </source>
</evidence>
<reference evidence="2" key="1">
    <citation type="submission" date="2018-05" db="EMBL/GenBank/DDBJ databases">
        <authorList>
            <person name="Lanie J.A."/>
            <person name="Ng W.-L."/>
            <person name="Kazmierczak K.M."/>
            <person name="Andrzejewski T.M."/>
            <person name="Davidsen T.M."/>
            <person name="Wayne K.J."/>
            <person name="Tettelin H."/>
            <person name="Glass J.I."/>
            <person name="Rusch D."/>
            <person name="Podicherti R."/>
            <person name="Tsui H.-C.T."/>
            <person name="Winkler M.E."/>
        </authorList>
    </citation>
    <scope>NUCLEOTIDE SEQUENCE</scope>
</reference>
<gene>
    <name evidence="2" type="ORF">METZ01_LOCUS484477</name>
</gene>
<name>A0A383CHT5_9ZZZZ</name>
<feature type="non-terminal residue" evidence="2">
    <location>
        <position position="241"/>
    </location>
</feature>
<accession>A0A383CHT5</accession>
<proteinExistence type="predicted"/>
<feature type="compositionally biased region" description="Polar residues" evidence="1">
    <location>
        <begin position="7"/>
        <end position="19"/>
    </location>
</feature>